<dbReference type="Proteomes" id="UP000259636">
    <property type="component" value="Chromosome"/>
</dbReference>
<evidence type="ECO:0000313" key="3">
    <source>
        <dbReference type="Proteomes" id="UP000259636"/>
    </source>
</evidence>
<dbReference type="GO" id="GO:0006355">
    <property type="term" value="P:regulation of DNA-templated transcription"/>
    <property type="evidence" value="ECO:0007669"/>
    <property type="project" value="TreeGrafter"/>
</dbReference>
<dbReference type="Pfam" id="PF03466">
    <property type="entry name" value="LysR_substrate"/>
    <property type="match status" value="1"/>
</dbReference>
<sequence>MGFTPSDLEGGDGRVEQLPHAHRFEVVRQQLPDTRQVARTLVPLGRVAPHQQAGLGARLGGLARGETGAVRVTTGATSVRHFMSEAVVAFRDRPAGAVLEFRTEISGRSCFDALAEGAVDLAWVTVGAPVRGVEQRTVVELPWVLAVRADDPSARRSRITPADLAGGGHIRLPENSSSRTRLDTAFARLGVRLTSDTGVADGETAILLAGIGMGRAVVPALPGQAATGPVRFLPLPELPPLPVGWAVRRWTALNLPARPFAGLIEEQHGAA</sequence>
<accession>A0A385DLB1</accession>
<evidence type="ECO:0000259" key="1">
    <source>
        <dbReference type="Pfam" id="PF03466"/>
    </source>
</evidence>
<dbReference type="SUPFAM" id="SSF53850">
    <property type="entry name" value="Periplasmic binding protein-like II"/>
    <property type="match status" value="1"/>
</dbReference>
<dbReference type="AlphaFoldDB" id="A0A385DLB1"/>
<protein>
    <submittedName>
        <fullName evidence="2">LysR family transcriptional regulator</fullName>
    </submittedName>
</protein>
<dbReference type="InterPro" id="IPR050950">
    <property type="entry name" value="HTH-type_LysR_regulators"/>
</dbReference>
<proteinExistence type="predicted"/>
<dbReference type="EMBL" id="CP031742">
    <property type="protein sequence ID" value="AXQ58571.1"/>
    <property type="molecule type" value="Genomic_DNA"/>
</dbReference>
<reference evidence="2 3" key="1">
    <citation type="submission" date="2018-08" db="EMBL/GenBank/DDBJ databases">
        <authorList>
            <person name="Ferrada E.E."/>
            <person name="Latorre B.A."/>
        </authorList>
    </citation>
    <scope>NUCLEOTIDE SEQUENCE [LARGE SCALE GENOMIC DNA]</scope>
    <source>
        <strain evidence="2 3">VK-A60T</strain>
    </source>
</reference>
<dbReference type="KEGG" id="sky:D0C37_30830"/>
<dbReference type="PANTHER" id="PTHR30419">
    <property type="entry name" value="HTH-TYPE TRANSCRIPTIONAL REGULATOR YBHD"/>
    <property type="match status" value="1"/>
</dbReference>
<name>A0A385DLB1_9ACTN</name>
<dbReference type="GO" id="GO:0005829">
    <property type="term" value="C:cytosol"/>
    <property type="evidence" value="ECO:0007669"/>
    <property type="project" value="TreeGrafter"/>
</dbReference>
<gene>
    <name evidence="2" type="ORF">D0C37_30830</name>
</gene>
<feature type="domain" description="LysR substrate-binding" evidence="1">
    <location>
        <begin position="64"/>
        <end position="267"/>
    </location>
</feature>
<organism evidence="2 3">
    <name type="scientific">Streptomyces koyangensis</name>
    <dbReference type="NCBI Taxonomy" id="188770"/>
    <lineage>
        <taxon>Bacteria</taxon>
        <taxon>Bacillati</taxon>
        <taxon>Actinomycetota</taxon>
        <taxon>Actinomycetes</taxon>
        <taxon>Kitasatosporales</taxon>
        <taxon>Streptomycetaceae</taxon>
        <taxon>Streptomyces</taxon>
        <taxon>Streptomyces aurantiacus group</taxon>
    </lineage>
</organism>
<evidence type="ECO:0000313" key="2">
    <source>
        <dbReference type="EMBL" id="AXQ58571.1"/>
    </source>
</evidence>
<dbReference type="Gene3D" id="3.40.190.10">
    <property type="entry name" value="Periplasmic binding protein-like II"/>
    <property type="match status" value="2"/>
</dbReference>
<dbReference type="InterPro" id="IPR005119">
    <property type="entry name" value="LysR_subst-bd"/>
</dbReference>